<dbReference type="AlphaFoldDB" id="C9ZYB9"/>
<reference evidence="2" key="1">
    <citation type="journal article" date="2010" name="PLoS Negl. Trop. Dis.">
        <title>The genome sequence of Trypanosoma brucei gambiense, causative agent of chronic human african trypanosomiasis.</title>
        <authorList>
            <person name="Jackson A.P."/>
            <person name="Sanders M."/>
            <person name="Berry A."/>
            <person name="McQuillan J."/>
            <person name="Aslett M.A."/>
            <person name="Quail M.A."/>
            <person name="Chukualim B."/>
            <person name="Capewell P."/>
            <person name="MacLeod A."/>
            <person name="Melville S.E."/>
            <person name="Gibson W."/>
            <person name="Barry J.D."/>
            <person name="Berriman M."/>
            <person name="Hertz-Fowler C."/>
        </authorList>
    </citation>
    <scope>NUCLEOTIDE SEQUENCE [LARGE SCALE GENOMIC DNA]</scope>
    <source>
        <strain evidence="2">MHOM/CI/86/DAL972</strain>
    </source>
</reference>
<protein>
    <submittedName>
        <fullName evidence="1">Uncharacterized protein</fullName>
    </submittedName>
</protein>
<evidence type="ECO:0000313" key="1">
    <source>
        <dbReference type="EMBL" id="CBH14418.1"/>
    </source>
</evidence>
<accession>C9ZYB9</accession>
<organism evidence="1 2">
    <name type="scientific">Trypanosoma brucei gambiense (strain MHOM/CI/86/DAL972)</name>
    <dbReference type="NCBI Taxonomy" id="679716"/>
    <lineage>
        <taxon>Eukaryota</taxon>
        <taxon>Discoba</taxon>
        <taxon>Euglenozoa</taxon>
        <taxon>Kinetoplastea</taxon>
        <taxon>Metakinetoplastina</taxon>
        <taxon>Trypanosomatida</taxon>
        <taxon>Trypanosomatidae</taxon>
        <taxon>Trypanosoma</taxon>
    </lineage>
</organism>
<dbReference type="KEGG" id="tbg:TbgDal_IX4940"/>
<proteinExistence type="predicted"/>
<sequence>MRVNEAQTNFCLSSLPWFLASITMRAPVNRCSSDIFLNQPRITELCSKCTRETLGIPPHKDIIVSSMGSLRETFSCVGKSSAAEQRHGGANAMFNCFHIYQCPSHLGHITKLYPNC</sequence>
<dbReference type="Proteomes" id="UP000002316">
    <property type="component" value="Chromosome 9"/>
</dbReference>
<dbReference type="EMBL" id="FN554972">
    <property type="protein sequence ID" value="CBH14418.1"/>
    <property type="molecule type" value="Genomic_DNA"/>
</dbReference>
<name>C9ZYB9_TRYB9</name>
<evidence type="ECO:0000313" key="2">
    <source>
        <dbReference type="Proteomes" id="UP000002316"/>
    </source>
</evidence>
<dbReference type="GeneID" id="23860513"/>
<gene>
    <name evidence="1" type="ORF">TbgDal_IX4940</name>
</gene>
<dbReference type="RefSeq" id="XP_011776684.1">
    <property type="nucleotide sequence ID" value="XM_011778382.1"/>
</dbReference>